<dbReference type="InParanoid" id="S8E0H5"/>
<evidence type="ECO:0000256" key="1">
    <source>
        <dbReference type="ARBA" id="ARBA00022468"/>
    </source>
</evidence>
<feature type="region of interest" description="Disordered" evidence="2">
    <location>
        <begin position="47"/>
        <end position="68"/>
    </location>
</feature>
<evidence type="ECO:0000259" key="3">
    <source>
        <dbReference type="Pfam" id="PF00566"/>
    </source>
</evidence>
<dbReference type="SUPFAM" id="SSF47923">
    <property type="entry name" value="Ypt/Rab-GAP domain of gyp1p"/>
    <property type="match status" value="1"/>
</dbReference>
<dbReference type="EMBL" id="KE504167">
    <property type="protein sequence ID" value="EPS98237.1"/>
    <property type="molecule type" value="Genomic_DNA"/>
</dbReference>
<feature type="region of interest" description="Disordered" evidence="2">
    <location>
        <begin position="455"/>
        <end position="478"/>
    </location>
</feature>
<reference evidence="4 5" key="1">
    <citation type="journal article" date="2012" name="Science">
        <title>The Paleozoic origin of enzymatic lignin decomposition reconstructed from 31 fungal genomes.</title>
        <authorList>
            <person name="Floudas D."/>
            <person name="Binder M."/>
            <person name="Riley R."/>
            <person name="Barry K."/>
            <person name="Blanchette R.A."/>
            <person name="Henrissat B."/>
            <person name="Martinez A.T."/>
            <person name="Otillar R."/>
            <person name="Spatafora J.W."/>
            <person name="Yadav J.S."/>
            <person name="Aerts A."/>
            <person name="Benoit I."/>
            <person name="Boyd A."/>
            <person name="Carlson A."/>
            <person name="Copeland A."/>
            <person name="Coutinho P.M."/>
            <person name="de Vries R.P."/>
            <person name="Ferreira P."/>
            <person name="Findley K."/>
            <person name="Foster B."/>
            <person name="Gaskell J."/>
            <person name="Glotzer D."/>
            <person name="Gorecki P."/>
            <person name="Heitman J."/>
            <person name="Hesse C."/>
            <person name="Hori C."/>
            <person name="Igarashi K."/>
            <person name="Jurgens J.A."/>
            <person name="Kallen N."/>
            <person name="Kersten P."/>
            <person name="Kohler A."/>
            <person name="Kuees U."/>
            <person name="Kumar T.K.A."/>
            <person name="Kuo A."/>
            <person name="LaButti K."/>
            <person name="Larrondo L.F."/>
            <person name="Lindquist E."/>
            <person name="Ling A."/>
            <person name="Lombard V."/>
            <person name="Lucas S."/>
            <person name="Lundell T."/>
            <person name="Martin R."/>
            <person name="McLaughlin D.J."/>
            <person name="Morgenstern I."/>
            <person name="Morin E."/>
            <person name="Murat C."/>
            <person name="Nagy L.G."/>
            <person name="Nolan M."/>
            <person name="Ohm R.A."/>
            <person name="Patyshakuliyeva A."/>
            <person name="Rokas A."/>
            <person name="Ruiz-Duenas F.J."/>
            <person name="Sabat G."/>
            <person name="Salamov A."/>
            <person name="Samejima M."/>
            <person name="Schmutz J."/>
            <person name="Slot J.C."/>
            <person name="St John F."/>
            <person name="Stenlid J."/>
            <person name="Sun H."/>
            <person name="Sun S."/>
            <person name="Syed K."/>
            <person name="Tsang A."/>
            <person name="Wiebenga A."/>
            <person name="Young D."/>
            <person name="Pisabarro A."/>
            <person name="Eastwood D.C."/>
            <person name="Martin F."/>
            <person name="Cullen D."/>
            <person name="Grigoriev I.V."/>
            <person name="Hibbett D.S."/>
        </authorList>
    </citation>
    <scope>NUCLEOTIDE SEQUENCE</scope>
    <source>
        <strain evidence="5">FP-58527</strain>
    </source>
</reference>
<dbReference type="OrthoDB" id="206700at2759"/>
<organism evidence="4 5">
    <name type="scientific">Fomitopsis schrenkii</name>
    <name type="common">Brown rot fungus</name>
    <dbReference type="NCBI Taxonomy" id="2126942"/>
    <lineage>
        <taxon>Eukaryota</taxon>
        <taxon>Fungi</taxon>
        <taxon>Dikarya</taxon>
        <taxon>Basidiomycota</taxon>
        <taxon>Agaricomycotina</taxon>
        <taxon>Agaricomycetes</taxon>
        <taxon>Polyporales</taxon>
        <taxon>Fomitopsis</taxon>
    </lineage>
</organism>
<feature type="compositionally biased region" description="Basic residues" evidence="2">
    <location>
        <begin position="467"/>
        <end position="478"/>
    </location>
</feature>
<proteinExistence type="predicted"/>
<dbReference type="HOGENOM" id="CLU_024796_1_0_1"/>
<feature type="compositionally biased region" description="Acidic residues" evidence="2">
    <location>
        <begin position="455"/>
        <end position="464"/>
    </location>
</feature>
<keyword evidence="5" id="KW-1185">Reference proteome</keyword>
<dbReference type="eggNOG" id="KOG2595">
    <property type="taxonomic scope" value="Eukaryota"/>
</dbReference>
<dbReference type="InterPro" id="IPR035969">
    <property type="entry name" value="Rab-GAP_TBC_sf"/>
</dbReference>
<dbReference type="Proteomes" id="UP000015241">
    <property type="component" value="Unassembled WGS sequence"/>
</dbReference>
<dbReference type="Gene3D" id="1.10.472.80">
    <property type="entry name" value="Ypt/Rab-GAP domain of gyp1p, domain 3"/>
    <property type="match status" value="1"/>
</dbReference>
<evidence type="ECO:0000313" key="5">
    <source>
        <dbReference type="Proteomes" id="UP000015241"/>
    </source>
</evidence>
<sequence length="555" mass="61059">MTDAGRVTPSSSSSLNLDALRKKSLGPYGFGDARITLWPRLLHVGTPDSGEAVGGQPEPSPPSDSLDREHCDLSINHDEALAHRDERQIGLDTNRSFVLYPVDDGPERERLKQQLHDLIVSVFRKRRHLNYFQGYHDIASVLFLTLPPEVQAPCVEKMSLHRLRDAMGMTLEPIVGLLRILKKLLHVADPDFASILERHPIVVVYLVTAILLSRRVEVKQLVEEGDEGMIHSVLSSLPDLYEEEDRAVSAESEDMGDDTALVDVVQTQTTDKGDYTSITSTSEDPMDVSDDSRSAASVSFMSETSSSVGDDESTAVGGDSDDEDNLNKKVADSLVVPAEPSALLEPPSSNPSPDPSQLDEELSEKRPRSRASTTNQPDELPPRPRVSLTSLLMQADDLYARFPPSHPSIALSSIMGPQSVMLTWSEDPSELPSDDDAELMVTKPELIVLPYIEPDDEVASDDEETHGKHRGRRRPRKPRHLVLQRKTMVAGAVLVLGVAVAVYGIQNGSSAGLFRSFAESQQHRSSVGREWKRMSSLVGGLVLGVGERIFEPLWH</sequence>
<dbReference type="AlphaFoldDB" id="S8E0H5"/>
<dbReference type="InterPro" id="IPR000195">
    <property type="entry name" value="Rab-GAP-TBC_dom"/>
</dbReference>
<gene>
    <name evidence="4" type="ORF">FOMPIDRAFT_144569</name>
</gene>
<dbReference type="PANTHER" id="PTHR20913">
    <property type="entry name" value="TBC1 DOMAIN FAMILY MEMBER 20/GTPASE"/>
    <property type="match status" value="1"/>
</dbReference>
<dbReference type="Pfam" id="PF00566">
    <property type="entry name" value="RabGAP-TBC"/>
    <property type="match status" value="1"/>
</dbReference>
<dbReference type="Gene3D" id="1.10.8.1310">
    <property type="match status" value="1"/>
</dbReference>
<dbReference type="InterPro" id="IPR045913">
    <property type="entry name" value="TBC20/Gyp8-like"/>
</dbReference>
<dbReference type="GO" id="GO:0005096">
    <property type="term" value="F:GTPase activator activity"/>
    <property type="evidence" value="ECO:0007669"/>
    <property type="project" value="UniProtKB-KW"/>
</dbReference>
<keyword evidence="1" id="KW-0343">GTPase activation</keyword>
<dbReference type="GO" id="GO:0006888">
    <property type="term" value="P:endoplasmic reticulum to Golgi vesicle-mediated transport"/>
    <property type="evidence" value="ECO:0007669"/>
    <property type="project" value="TreeGrafter"/>
</dbReference>
<dbReference type="STRING" id="743788.S8E0H5"/>
<dbReference type="GO" id="GO:0005789">
    <property type="term" value="C:endoplasmic reticulum membrane"/>
    <property type="evidence" value="ECO:0007669"/>
    <property type="project" value="TreeGrafter"/>
</dbReference>
<protein>
    <recommendedName>
        <fullName evidence="3">Rab-GAP TBC domain-containing protein</fullName>
    </recommendedName>
</protein>
<feature type="compositionally biased region" description="Acidic residues" evidence="2">
    <location>
        <begin position="309"/>
        <end position="324"/>
    </location>
</feature>
<accession>S8E0H5</accession>
<name>S8E0H5_FOMSC</name>
<feature type="region of interest" description="Disordered" evidence="2">
    <location>
        <begin position="266"/>
        <end position="326"/>
    </location>
</feature>
<evidence type="ECO:0000313" key="4">
    <source>
        <dbReference type="EMBL" id="EPS98237.1"/>
    </source>
</evidence>
<feature type="compositionally biased region" description="Polar residues" evidence="2">
    <location>
        <begin position="266"/>
        <end position="283"/>
    </location>
</feature>
<evidence type="ECO:0000256" key="2">
    <source>
        <dbReference type="SAM" id="MobiDB-lite"/>
    </source>
</evidence>
<feature type="domain" description="Rab-GAP TBC" evidence="3">
    <location>
        <begin position="34"/>
        <end position="207"/>
    </location>
</feature>
<dbReference type="PANTHER" id="PTHR20913:SF7">
    <property type="entry name" value="RE60063P"/>
    <property type="match status" value="1"/>
</dbReference>
<feature type="region of interest" description="Disordered" evidence="2">
    <location>
        <begin position="339"/>
        <end position="385"/>
    </location>
</feature>
<feature type="compositionally biased region" description="Low complexity" evidence="2">
    <location>
        <begin position="294"/>
        <end position="308"/>
    </location>
</feature>